<proteinExistence type="predicted"/>
<organism evidence="1 2">
    <name type="scientific">Dallia pectoralis</name>
    <name type="common">Alaska blackfish</name>
    <dbReference type="NCBI Taxonomy" id="75939"/>
    <lineage>
        <taxon>Eukaryota</taxon>
        <taxon>Metazoa</taxon>
        <taxon>Chordata</taxon>
        <taxon>Craniata</taxon>
        <taxon>Vertebrata</taxon>
        <taxon>Euteleostomi</taxon>
        <taxon>Actinopterygii</taxon>
        <taxon>Neopterygii</taxon>
        <taxon>Teleostei</taxon>
        <taxon>Protacanthopterygii</taxon>
        <taxon>Esociformes</taxon>
        <taxon>Umbridae</taxon>
        <taxon>Dallia</taxon>
    </lineage>
</organism>
<accession>A0ACC2FH03</accession>
<evidence type="ECO:0000313" key="1">
    <source>
        <dbReference type="EMBL" id="KAJ7990612.1"/>
    </source>
</evidence>
<dbReference type="Proteomes" id="UP001157502">
    <property type="component" value="Chromosome 28"/>
</dbReference>
<sequence length="183" mass="20545">AAAVSGAVSHTVSTAVIIFELTSQISYLLPVMIAVILANVVAQSFQPSLYDSMIRIKKLPYLPELGWGHQEKYNIRVKDFMIRDVTYITLNCCYRDLQDVLQARENLKTLALLKSSQSRILLGSIELAELQAVLSQQLGRLRRLKYLRERGAANRKRQSLASHLSSEGGSQKANLEVRFRVGQ</sequence>
<name>A0ACC2FH03_DALPE</name>
<feature type="non-terminal residue" evidence="1">
    <location>
        <position position="1"/>
    </location>
</feature>
<gene>
    <name evidence="1" type="ORF">DPEC_G00302200</name>
</gene>
<dbReference type="EMBL" id="CM055755">
    <property type="protein sequence ID" value="KAJ7990612.1"/>
    <property type="molecule type" value="Genomic_DNA"/>
</dbReference>
<comment type="caution">
    <text evidence="1">The sequence shown here is derived from an EMBL/GenBank/DDBJ whole genome shotgun (WGS) entry which is preliminary data.</text>
</comment>
<protein>
    <submittedName>
        <fullName evidence="1">Uncharacterized protein</fullName>
    </submittedName>
</protein>
<feature type="non-terminal residue" evidence="1">
    <location>
        <position position="183"/>
    </location>
</feature>
<keyword evidence="2" id="KW-1185">Reference proteome</keyword>
<evidence type="ECO:0000313" key="2">
    <source>
        <dbReference type="Proteomes" id="UP001157502"/>
    </source>
</evidence>
<reference evidence="1" key="1">
    <citation type="submission" date="2021-05" db="EMBL/GenBank/DDBJ databases">
        <authorList>
            <person name="Pan Q."/>
            <person name="Jouanno E."/>
            <person name="Zahm M."/>
            <person name="Klopp C."/>
            <person name="Cabau C."/>
            <person name="Louis A."/>
            <person name="Berthelot C."/>
            <person name="Parey E."/>
            <person name="Roest Crollius H."/>
            <person name="Montfort J."/>
            <person name="Robinson-Rechavi M."/>
            <person name="Bouchez O."/>
            <person name="Lampietro C."/>
            <person name="Lopez Roques C."/>
            <person name="Donnadieu C."/>
            <person name="Postlethwait J."/>
            <person name="Bobe J."/>
            <person name="Dillon D."/>
            <person name="Chandos A."/>
            <person name="von Hippel F."/>
            <person name="Guiguen Y."/>
        </authorList>
    </citation>
    <scope>NUCLEOTIDE SEQUENCE</scope>
    <source>
        <strain evidence="1">YG-Jan2019</strain>
    </source>
</reference>